<protein>
    <submittedName>
        <fullName evidence="9">Nadh dehydrogenase [ubiquinone] 1 alpha subcomplex subunit 6</fullName>
    </submittedName>
</protein>
<keyword evidence="5" id="KW-0999">Mitochondrion inner membrane</keyword>
<dbReference type="EMBL" id="PKMF04000624">
    <property type="protein sequence ID" value="KAK7823699.1"/>
    <property type="molecule type" value="Genomic_DNA"/>
</dbReference>
<evidence type="ECO:0000256" key="6">
    <source>
        <dbReference type="ARBA" id="ARBA00022982"/>
    </source>
</evidence>
<keyword evidence="8" id="KW-0472">Membrane</keyword>
<evidence type="ECO:0000256" key="7">
    <source>
        <dbReference type="ARBA" id="ARBA00023128"/>
    </source>
</evidence>
<evidence type="ECO:0000256" key="2">
    <source>
        <dbReference type="ARBA" id="ARBA00009508"/>
    </source>
</evidence>
<dbReference type="AlphaFoldDB" id="A0AAW0JA67"/>
<dbReference type="GO" id="GO:0006979">
    <property type="term" value="P:response to oxidative stress"/>
    <property type="evidence" value="ECO:0007669"/>
    <property type="project" value="TreeGrafter"/>
</dbReference>
<sequence length="101" mass="11677">MGHLFDYLYAKLLTSLLPDVRSERIGRRQKMTDLKSDCIVVIDMLLLKGVEEFNNIVEHAKQRHHIIGQYVVGQKGLVQDSGTKDQGDSNFLKNFYKSNYF</sequence>
<gene>
    <name evidence="9" type="ORF">CFP56_035256</name>
</gene>
<evidence type="ECO:0000256" key="3">
    <source>
        <dbReference type="ARBA" id="ARBA00022448"/>
    </source>
</evidence>
<keyword evidence="3" id="KW-0813">Transport</keyword>
<evidence type="ECO:0000256" key="4">
    <source>
        <dbReference type="ARBA" id="ARBA00022660"/>
    </source>
</evidence>
<comment type="similarity">
    <text evidence="2">Belongs to the complex I LYR family.</text>
</comment>
<organism evidence="9 10">
    <name type="scientific">Quercus suber</name>
    <name type="common">Cork oak</name>
    <dbReference type="NCBI Taxonomy" id="58331"/>
    <lineage>
        <taxon>Eukaryota</taxon>
        <taxon>Viridiplantae</taxon>
        <taxon>Streptophyta</taxon>
        <taxon>Embryophyta</taxon>
        <taxon>Tracheophyta</taxon>
        <taxon>Spermatophyta</taxon>
        <taxon>Magnoliopsida</taxon>
        <taxon>eudicotyledons</taxon>
        <taxon>Gunneridae</taxon>
        <taxon>Pentapetalae</taxon>
        <taxon>rosids</taxon>
        <taxon>fabids</taxon>
        <taxon>Fagales</taxon>
        <taxon>Fagaceae</taxon>
        <taxon>Quercus</taxon>
    </lineage>
</organism>
<reference evidence="9 10" key="1">
    <citation type="journal article" date="2018" name="Sci. Data">
        <title>The draft genome sequence of cork oak.</title>
        <authorList>
            <person name="Ramos A.M."/>
            <person name="Usie A."/>
            <person name="Barbosa P."/>
            <person name="Barros P.M."/>
            <person name="Capote T."/>
            <person name="Chaves I."/>
            <person name="Simoes F."/>
            <person name="Abreu I."/>
            <person name="Carrasquinho I."/>
            <person name="Faro C."/>
            <person name="Guimaraes J.B."/>
            <person name="Mendonca D."/>
            <person name="Nobrega F."/>
            <person name="Rodrigues L."/>
            <person name="Saibo N.J.M."/>
            <person name="Varela M.C."/>
            <person name="Egas C."/>
            <person name="Matos J."/>
            <person name="Miguel C.M."/>
            <person name="Oliveira M.M."/>
            <person name="Ricardo C.P."/>
            <person name="Goncalves S."/>
        </authorList>
    </citation>
    <scope>NUCLEOTIDE SEQUENCE [LARGE SCALE GENOMIC DNA]</scope>
    <source>
        <strain evidence="10">cv. HL8</strain>
    </source>
</reference>
<keyword evidence="6" id="KW-0249">Electron transport</keyword>
<dbReference type="InterPro" id="IPR016488">
    <property type="entry name" value="NADH_Ub_cplx-1_asu_su-6"/>
</dbReference>
<comment type="caution">
    <text evidence="9">The sequence shown here is derived from an EMBL/GenBank/DDBJ whole genome shotgun (WGS) entry which is preliminary data.</text>
</comment>
<evidence type="ECO:0000313" key="10">
    <source>
        <dbReference type="Proteomes" id="UP000237347"/>
    </source>
</evidence>
<keyword evidence="4" id="KW-0679">Respiratory chain</keyword>
<name>A0AAW0JA67_QUESU</name>
<accession>A0AAW0JA67</accession>
<dbReference type="PANTHER" id="PTHR12964">
    <property type="entry name" value="NADH-UBIQUINONE OXIDOREDUCTASE B14 SUBUNIT"/>
    <property type="match status" value="1"/>
</dbReference>
<evidence type="ECO:0000256" key="1">
    <source>
        <dbReference type="ARBA" id="ARBA00004443"/>
    </source>
</evidence>
<proteinExistence type="inferred from homology"/>
<keyword evidence="10" id="KW-1185">Reference proteome</keyword>
<keyword evidence="7" id="KW-0496">Mitochondrion</keyword>
<dbReference type="GO" id="GO:0005743">
    <property type="term" value="C:mitochondrial inner membrane"/>
    <property type="evidence" value="ECO:0007669"/>
    <property type="project" value="UniProtKB-SubCell"/>
</dbReference>
<dbReference type="PANTHER" id="PTHR12964:SF0">
    <property type="entry name" value="NADH DEHYDROGENASE [UBIQUINONE] 1 ALPHA SUBCOMPLEX SUBUNIT 6"/>
    <property type="match status" value="1"/>
</dbReference>
<evidence type="ECO:0000256" key="5">
    <source>
        <dbReference type="ARBA" id="ARBA00022792"/>
    </source>
</evidence>
<dbReference type="Proteomes" id="UP000237347">
    <property type="component" value="Unassembled WGS sequence"/>
</dbReference>
<comment type="subcellular location">
    <subcellularLocation>
        <location evidence="1">Mitochondrion inner membrane</location>
        <topology evidence="1">Peripheral membrane protein</topology>
        <orientation evidence="1">Matrix side</orientation>
    </subcellularLocation>
</comment>
<evidence type="ECO:0000313" key="9">
    <source>
        <dbReference type="EMBL" id="KAK7823699.1"/>
    </source>
</evidence>
<evidence type="ECO:0000256" key="8">
    <source>
        <dbReference type="ARBA" id="ARBA00023136"/>
    </source>
</evidence>